<dbReference type="SUPFAM" id="SSF52833">
    <property type="entry name" value="Thioredoxin-like"/>
    <property type="match status" value="1"/>
</dbReference>
<feature type="domain" description="GST C-terminal" evidence="3">
    <location>
        <begin position="88"/>
        <end position="206"/>
    </location>
</feature>
<reference evidence="5" key="3">
    <citation type="submission" date="2019-08" db="EMBL/GenBank/DDBJ databases">
        <authorList>
            <consortium name="Photinus pyralis genome working group"/>
            <person name="Fallon T.R."/>
            <person name="Sander Lower S.E."/>
            <person name="Weng J.-K."/>
        </authorList>
    </citation>
    <scope>NUCLEOTIDE SEQUENCE</scope>
    <source>
        <strain evidence="5">1611_PpyrPB1</strain>
        <tissue evidence="5">Whole body</tissue>
    </source>
</reference>
<dbReference type="PANTHER" id="PTHR43969:SF9">
    <property type="entry name" value="GLUTATHIONE S TRANSFERASE D10, ISOFORM A-RELATED"/>
    <property type="match status" value="1"/>
</dbReference>
<dbReference type="CDD" id="cd03177">
    <property type="entry name" value="GST_C_Delta_Epsilon"/>
    <property type="match status" value="1"/>
</dbReference>
<reference evidence="4" key="1">
    <citation type="journal article" date="2016" name="Sci. Rep.">
        <title>Molecular characterization of firefly nuptial gifts: a multi-omics approach sheds light on postcopulatory sexual selection.</title>
        <authorList>
            <person name="Al-Wathiqui N."/>
            <person name="Fallon T.R."/>
            <person name="South A."/>
            <person name="Weng J.K."/>
            <person name="Lewis S.M."/>
        </authorList>
    </citation>
    <scope>NUCLEOTIDE SEQUENCE</scope>
</reference>
<dbReference type="FunFam" id="1.20.1050.10:FF:000007">
    <property type="entry name" value="Glutathione S-transferase 1-1"/>
    <property type="match status" value="1"/>
</dbReference>
<dbReference type="InterPro" id="IPR036249">
    <property type="entry name" value="Thioredoxin-like_sf"/>
</dbReference>
<organism evidence="4">
    <name type="scientific">Photinus pyralis</name>
    <name type="common">Common eastern firefly</name>
    <name type="synonym">Lampyris pyralis</name>
    <dbReference type="NCBI Taxonomy" id="7054"/>
    <lineage>
        <taxon>Eukaryota</taxon>
        <taxon>Metazoa</taxon>
        <taxon>Ecdysozoa</taxon>
        <taxon>Arthropoda</taxon>
        <taxon>Hexapoda</taxon>
        <taxon>Insecta</taxon>
        <taxon>Pterygota</taxon>
        <taxon>Neoptera</taxon>
        <taxon>Endopterygota</taxon>
        <taxon>Coleoptera</taxon>
        <taxon>Polyphaga</taxon>
        <taxon>Elateriformia</taxon>
        <taxon>Elateroidea</taxon>
        <taxon>Lampyridae</taxon>
        <taxon>Lampyrinae</taxon>
        <taxon>Photinus</taxon>
    </lineage>
</organism>
<dbReference type="PROSITE" id="PS50405">
    <property type="entry name" value="GST_CTER"/>
    <property type="match status" value="1"/>
</dbReference>
<dbReference type="SFLD" id="SFLDS00019">
    <property type="entry name" value="Glutathione_Transferase_(cytos"/>
    <property type="match status" value="1"/>
</dbReference>
<name>A0A1Y1MWQ5_PHOPY</name>
<dbReference type="EMBL" id="GEZM01021628">
    <property type="protein sequence ID" value="JAV88895.1"/>
    <property type="molecule type" value="Transcribed_RNA"/>
</dbReference>
<accession>A0A1Y1MWQ5</accession>
<reference evidence="5 6" key="2">
    <citation type="journal article" date="2018" name="Elife">
        <title>Firefly genomes illuminate parallel origins of bioluminescence in beetles.</title>
        <authorList>
            <person name="Fallon T.R."/>
            <person name="Lower S.E."/>
            <person name="Chang C.H."/>
            <person name="Bessho-Uehara M."/>
            <person name="Martin G.J."/>
            <person name="Bewick A.J."/>
            <person name="Behringer M."/>
            <person name="Debat H.J."/>
            <person name="Wong I."/>
            <person name="Day J.C."/>
            <person name="Suvorov A."/>
            <person name="Silva C.J."/>
            <person name="Stanger-Hall K.F."/>
            <person name="Hall D.W."/>
            <person name="Schmitz R.J."/>
            <person name="Nelson D.R."/>
            <person name="Lewis S.M."/>
            <person name="Shigenobu S."/>
            <person name="Bybee S.M."/>
            <person name="Larracuente A.M."/>
            <person name="Oba Y."/>
            <person name="Weng J.K."/>
        </authorList>
    </citation>
    <scope>NUCLEOTIDE SEQUENCE [LARGE SCALE GENOMIC DNA]</scope>
    <source>
        <strain evidence="5">1611_PpyrPB1</strain>
        <tissue evidence="5">Whole body</tissue>
    </source>
</reference>
<keyword evidence="6" id="KW-1185">Reference proteome</keyword>
<feature type="domain" description="GST N-terminal" evidence="2">
    <location>
        <begin position="1"/>
        <end position="82"/>
    </location>
</feature>
<dbReference type="InterPro" id="IPR004046">
    <property type="entry name" value="GST_C"/>
</dbReference>
<dbReference type="InterPro" id="IPR004045">
    <property type="entry name" value="Glutathione_S-Trfase_N"/>
</dbReference>
<dbReference type="SUPFAM" id="SSF47616">
    <property type="entry name" value="GST C-terminal domain-like"/>
    <property type="match status" value="1"/>
</dbReference>
<evidence type="ECO:0000313" key="6">
    <source>
        <dbReference type="Proteomes" id="UP000327044"/>
    </source>
</evidence>
<dbReference type="InterPro" id="IPR040079">
    <property type="entry name" value="Glutathione_S-Trfase"/>
</dbReference>
<dbReference type="Gene3D" id="1.20.1050.10">
    <property type="match status" value="1"/>
</dbReference>
<dbReference type="EMBL" id="VVIM01000002">
    <property type="protein sequence ID" value="KAB0802678.1"/>
    <property type="molecule type" value="Genomic_DNA"/>
</dbReference>
<gene>
    <name evidence="5" type="ORF">PPYR_04864</name>
</gene>
<protein>
    <submittedName>
        <fullName evidence="4">Uncharacterized protein</fullName>
    </submittedName>
</protein>
<dbReference type="Proteomes" id="UP000327044">
    <property type="component" value="Unassembled WGS sequence"/>
</dbReference>
<dbReference type="FunFam" id="3.40.30.10:FF:000034">
    <property type="entry name" value="glutathione S-transferase 1"/>
    <property type="match status" value="1"/>
</dbReference>
<evidence type="ECO:0000256" key="1">
    <source>
        <dbReference type="ARBA" id="ARBA00011738"/>
    </source>
</evidence>
<dbReference type="GO" id="GO:0004364">
    <property type="term" value="F:glutathione transferase activity"/>
    <property type="evidence" value="ECO:0007669"/>
    <property type="project" value="TreeGrafter"/>
</dbReference>
<dbReference type="SFLD" id="SFLDG00358">
    <property type="entry name" value="Main_(cytGST)"/>
    <property type="match status" value="1"/>
</dbReference>
<evidence type="ECO:0000313" key="5">
    <source>
        <dbReference type="EMBL" id="KAB0802678.1"/>
    </source>
</evidence>
<proteinExistence type="predicted"/>
<dbReference type="GO" id="GO:0006749">
    <property type="term" value="P:glutathione metabolic process"/>
    <property type="evidence" value="ECO:0007669"/>
    <property type="project" value="TreeGrafter"/>
</dbReference>
<evidence type="ECO:0000313" key="4">
    <source>
        <dbReference type="EMBL" id="JAV88895.1"/>
    </source>
</evidence>
<evidence type="ECO:0000259" key="3">
    <source>
        <dbReference type="PROSITE" id="PS50405"/>
    </source>
</evidence>
<dbReference type="Pfam" id="PF02798">
    <property type="entry name" value="GST_N"/>
    <property type="match status" value="1"/>
</dbReference>
<dbReference type="InParanoid" id="A0A1Y1MWQ5"/>
<dbReference type="Pfam" id="PF14497">
    <property type="entry name" value="GST_C_3"/>
    <property type="match status" value="1"/>
</dbReference>
<dbReference type="AlphaFoldDB" id="A0A1Y1MWQ5"/>
<dbReference type="FunCoup" id="A0A1Y1MWQ5">
    <property type="interactions" value="537"/>
</dbReference>
<dbReference type="SFLD" id="SFLDG01153">
    <property type="entry name" value="Main.4:_Theta-like"/>
    <property type="match status" value="1"/>
</dbReference>
<comment type="subunit">
    <text evidence="1">Homodimer.</text>
</comment>
<evidence type="ECO:0000259" key="2">
    <source>
        <dbReference type="PROSITE" id="PS50404"/>
    </source>
</evidence>
<sequence length="216" mass="24395">MPIDCYYLPASAPCRAVLLTAKAIGVELNLKRIDLMKGEHLTPEFLKINPQHTVPTIVDNGFALCESRAIMTYLVSKYGKDDSLYPKDPQVRATIDQRLYFDVSTLYTRFGEYYYPVIFAGKSFDPAMLSKLQDAVKFLDVFLEGHEYAIGDKLTLADLSLVTTVSTLHAMEFDLSGCKNVLRWYEKVKATVPGYEEIDGKNAVAFKQWADTLIKK</sequence>
<dbReference type="PROSITE" id="PS50404">
    <property type="entry name" value="GST_NTER"/>
    <property type="match status" value="1"/>
</dbReference>
<dbReference type="PANTHER" id="PTHR43969">
    <property type="entry name" value="GLUTATHIONE S TRANSFERASE D10, ISOFORM A-RELATED"/>
    <property type="match status" value="1"/>
</dbReference>
<dbReference type="InterPro" id="IPR036282">
    <property type="entry name" value="Glutathione-S-Trfase_C_sf"/>
</dbReference>
<dbReference type="CDD" id="cd03045">
    <property type="entry name" value="GST_N_Delta_Epsilon"/>
    <property type="match status" value="1"/>
</dbReference>
<dbReference type="Gene3D" id="3.40.30.10">
    <property type="entry name" value="Glutaredoxin"/>
    <property type="match status" value="1"/>
</dbReference>
<dbReference type="InterPro" id="IPR010987">
    <property type="entry name" value="Glutathione-S-Trfase_C-like"/>
</dbReference>